<dbReference type="GO" id="GO:0004650">
    <property type="term" value="F:polygalacturonase activity"/>
    <property type="evidence" value="ECO:0007669"/>
    <property type="project" value="InterPro"/>
</dbReference>
<dbReference type="InterPro" id="IPR039279">
    <property type="entry name" value="QRT3-like"/>
</dbReference>
<keyword evidence="1" id="KW-0732">Signal</keyword>
<dbReference type="CDD" id="cd23668">
    <property type="entry name" value="GH55_beta13glucanase-like"/>
    <property type="match status" value="1"/>
</dbReference>
<dbReference type="OrthoDB" id="1046782at2759"/>
<protein>
    <submittedName>
        <fullName evidence="3">Pectin lyase-like protein</fullName>
    </submittedName>
</protein>
<evidence type="ECO:0000313" key="3">
    <source>
        <dbReference type="EMBL" id="KAF2396068.1"/>
    </source>
</evidence>
<dbReference type="PANTHER" id="PTHR33928">
    <property type="entry name" value="POLYGALACTURONASE QRT3"/>
    <property type="match status" value="1"/>
</dbReference>
<evidence type="ECO:0000259" key="2">
    <source>
        <dbReference type="PROSITE" id="PS50206"/>
    </source>
</evidence>
<evidence type="ECO:0000313" key="4">
    <source>
        <dbReference type="Proteomes" id="UP000799640"/>
    </source>
</evidence>
<keyword evidence="4" id="KW-1185">Reference proteome</keyword>
<dbReference type="AlphaFoldDB" id="A0A6G1HJ31"/>
<dbReference type="GO" id="GO:0016829">
    <property type="term" value="F:lyase activity"/>
    <property type="evidence" value="ECO:0007669"/>
    <property type="project" value="UniProtKB-KW"/>
</dbReference>
<dbReference type="Proteomes" id="UP000799640">
    <property type="component" value="Unassembled WGS sequence"/>
</dbReference>
<dbReference type="Pfam" id="PF12708">
    <property type="entry name" value="Pect-lyase_RHGA_epim"/>
    <property type="match status" value="2"/>
</dbReference>
<dbReference type="PROSITE" id="PS50206">
    <property type="entry name" value="RHODANESE_3"/>
    <property type="match status" value="1"/>
</dbReference>
<dbReference type="SUPFAM" id="SSF51126">
    <property type="entry name" value="Pectin lyase-like"/>
    <property type="match status" value="2"/>
</dbReference>
<feature type="chain" id="PRO_5026033483" evidence="1">
    <location>
        <begin position="31"/>
        <end position="985"/>
    </location>
</feature>
<accession>A0A6G1HJ31</accession>
<feature type="domain" description="Rhodanese" evidence="2">
    <location>
        <begin position="782"/>
        <end position="815"/>
    </location>
</feature>
<proteinExistence type="predicted"/>
<dbReference type="PANTHER" id="PTHR33928:SF2">
    <property type="entry name" value="PECTATE LYASE SUPERFAMILY PROTEIN DOMAIN-CONTAINING PROTEIN-RELATED"/>
    <property type="match status" value="1"/>
</dbReference>
<dbReference type="InterPro" id="IPR011050">
    <property type="entry name" value="Pectin_lyase_fold/virulence"/>
</dbReference>
<sequence>MLFHQARRGSSSPLLTLAIWLMCLPEQCFGSYMFVGPPGAPVAHDMNSAAEGIAEFASMNGSTADASGIGAGSRSWNASEPPWHSRYRNLSAEAATNFSSSDVEGGPPVLRYWFLTDPSFKHQQPYAGENPYVAFRNVKSYGAKGDGVSDDSDAINNAVRASNRCGEGCSATSTKGAIVYFPPGTYVVKKPIIQYYYTSFIGNPEPGLRPVIKGHKEFEGIALIDTDVYIEQGNGATWWINQNNFYRQIRNFVIDLTDMPNYVKKGPKDRLPVGIHWQVSQACTMQNVHFAMPVAAEGGEVRHTGIYMENGSGGFVSDLTFLGGRVGFMAGNQQYTGRNLRFKGCQTAIEMIWDWGFSWKSLSVVDCKIGINATGVAQEGGGKAQGTASLTLMDSVFQNVDQVLLTAQVPNYKPNIVLDNVKLQGNIGTVVSDGESVLLGHEGDTVESWAIGNRFTKDEETGNNRVGPMEPPRKDPSLLTAGGKFFEREKPQYNNLPAGSFFNILDFNVRNDGVYPNQNAVGINRALKLAAGQNKVVVFPAGVYKVDDTIFIPPGSRIVGVLWSQLMAVGEAFQSEVDLKVLAKVGNPGDKGVIEISDMMFTGSGPTRGAIFMEWNIKESHQGSAAMWDTIFRVGGAQGTDLLEKQCHQFQLTIMDDCMASSMMLHVTKEASIYMENMWLWVADHDIESKNQQRINVYGGRGVLIESQGPSWVHSVSNEHSTLYNWQLAGAKNIYLGAIQSETPYFQAGQTDSLEPYDPYIQFPEDPDFLDCPTNSTALDTCREAWALRIIDSRNVYLYGGGFYSFFQNYNDRCATRPGICQDRLVDTDRSENVWMYNLYTVGAKEVISPQSFTAIERAGQVNGFSTATSAWLVLADQGGKRGGRMPLDAGGDDNQFDASKVPPICDWNLQFASLEALEKAKDGFPQFCAVVYSLIVLHKELDKAVTGYRKEQKDYDAKFKYYEHLFRENLDEAWRVFITYPRGE</sequence>
<feature type="signal peptide" evidence="1">
    <location>
        <begin position="1"/>
        <end position="30"/>
    </location>
</feature>
<dbReference type="InterPro" id="IPR012334">
    <property type="entry name" value="Pectin_lyas_fold"/>
</dbReference>
<dbReference type="EMBL" id="ML996709">
    <property type="protein sequence ID" value="KAF2396068.1"/>
    <property type="molecule type" value="Genomic_DNA"/>
</dbReference>
<dbReference type="InterPro" id="IPR024535">
    <property type="entry name" value="RHGA/B-epi-like_pectate_lyase"/>
</dbReference>
<dbReference type="Gene3D" id="2.160.20.10">
    <property type="entry name" value="Single-stranded right-handed beta-helix, Pectin lyase-like"/>
    <property type="match status" value="2"/>
</dbReference>
<reference evidence="3" key="1">
    <citation type="journal article" date="2020" name="Stud. Mycol.">
        <title>101 Dothideomycetes genomes: a test case for predicting lifestyles and emergence of pathogens.</title>
        <authorList>
            <person name="Haridas S."/>
            <person name="Albert R."/>
            <person name="Binder M."/>
            <person name="Bloem J."/>
            <person name="Labutti K."/>
            <person name="Salamov A."/>
            <person name="Andreopoulos B."/>
            <person name="Baker S."/>
            <person name="Barry K."/>
            <person name="Bills G."/>
            <person name="Bluhm B."/>
            <person name="Cannon C."/>
            <person name="Castanera R."/>
            <person name="Culley D."/>
            <person name="Daum C."/>
            <person name="Ezra D."/>
            <person name="Gonzalez J."/>
            <person name="Henrissat B."/>
            <person name="Kuo A."/>
            <person name="Liang C."/>
            <person name="Lipzen A."/>
            <person name="Lutzoni F."/>
            <person name="Magnuson J."/>
            <person name="Mondo S."/>
            <person name="Nolan M."/>
            <person name="Ohm R."/>
            <person name="Pangilinan J."/>
            <person name="Park H.-J."/>
            <person name="Ramirez L."/>
            <person name="Alfaro M."/>
            <person name="Sun H."/>
            <person name="Tritt A."/>
            <person name="Yoshinaga Y."/>
            <person name="Zwiers L.-H."/>
            <person name="Turgeon B."/>
            <person name="Goodwin S."/>
            <person name="Spatafora J."/>
            <person name="Crous P."/>
            <person name="Grigoriev I."/>
        </authorList>
    </citation>
    <scope>NUCLEOTIDE SEQUENCE</scope>
    <source>
        <strain evidence="3">CBS 262.69</strain>
    </source>
</reference>
<organism evidence="3 4">
    <name type="scientific">Trichodelitschia bisporula</name>
    <dbReference type="NCBI Taxonomy" id="703511"/>
    <lineage>
        <taxon>Eukaryota</taxon>
        <taxon>Fungi</taxon>
        <taxon>Dikarya</taxon>
        <taxon>Ascomycota</taxon>
        <taxon>Pezizomycotina</taxon>
        <taxon>Dothideomycetes</taxon>
        <taxon>Dothideomycetes incertae sedis</taxon>
        <taxon>Phaeotrichales</taxon>
        <taxon>Phaeotrichaceae</taxon>
        <taxon>Trichodelitschia</taxon>
    </lineage>
</organism>
<dbReference type="InterPro" id="IPR001763">
    <property type="entry name" value="Rhodanese-like_dom"/>
</dbReference>
<gene>
    <name evidence="3" type="ORF">EJ06DRAFT_254940</name>
</gene>
<evidence type="ECO:0000256" key="1">
    <source>
        <dbReference type="SAM" id="SignalP"/>
    </source>
</evidence>
<keyword evidence="3" id="KW-0456">Lyase</keyword>
<name>A0A6G1HJ31_9PEZI</name>